<keyword evidence="2" id="KW-0539">Nucleus</keyword>
<dbReference type="PANTHER" id="PTHR48033">
    <property type="entry name" value="RNA-BINDING (RRM/RBD/RNP MOTIFS) FAMILY PROTEIN"/>
    <property type="match status" value="1"/>
</dbReference>
<dbReference type="Proteomes" id="UP000095281">
    <property type="component" value="Unplaced"/>
</dbReference>
<dbReference type="PANTHER" id="PTHR48033:SF9">
    <property type="entry name" value="TAR DNA-BINDING PROTEIN 43"/>
    <property type="match status" value="1"/>
</dbReference>
<protein>
    <submittedName>
        <fullName evidence="6">RRM domain-containing protein</fullName>
    </submittedName>
</protein>
<keyword evidence="3" id="KW-0694">RNA-binding</keyword>
<comment type="subcellular location">
    <subcellularLocation>
        <location evidence="1">Nucleus</location>
    </subcellularLocation>
</comment>
<feature type="domain" description="RRM" evidence="4">
    <location>
        <begin position="23"/>
        <end position="106"/>
    </location>
</feature>
<proteinExistence type="predicted"/>
<dbReference type="Gene3D" id="3.30.70.330">
    <property type="match status" value="1"/>
</dbReference>
<dbReference type="Pfam" id="PF00076">
    <property type="entry name" value="RRM_1"/>
    <property type="match status" value="1"/>
</dbReference>
<dbReference type="InterPro" id="IPR012677">
    <property type="entry name" value="Nucleotide-bd_a/b_plait_sf"/>
</dbReference>
<dbReference type="WBParaSite" id="MhA1_Contig1835.frz3.gene11">
    <property type="protein sequence ID" value="MhA1_Contig1835.frz3.gene11"/>
    <property type="gene ID" value="MhA1_Contig1835.frz3.gene11"/>
</dbReference>
<evidence type="ECO:0000313" key="5">
    <source>
        <dbReference type="Proteomes" id="UP000095281"/>
    </source>
</evidence>
<evidence type="ECO:0000256" key="2">
    <source>
        <dbReference type="ARBA" id="ARBA00023242"/>
    </source>
</evidence>
<dbReference type="SMART" id="SM00360">
    <property type="entry name" value="RRM"/>
    <property type="match status" value="1"/>
</dbReference>
<reference evidence="6" key="1">
    <citation type="submission" date="2016-11" db="UniProtKB">
        <authorList>
            <consortium name="WormBaseParasite"/>
        </authorList>
    </citation>
    <scope>IDENTIFICATION</scope>
</reference>
<evidence type="ECO:0000256" key="3">
    <source>
        <dbReference type="PROSITE-ProRule" id="PRU00176"/>
    </source>
</evidence>
<evidence type="ECO:0000313" key="6">
    <source>
        <dbReference type="WBParaSite" id="MhA1_Contig1835.frz3.gene11"/>
    </source>
</evidence>
<accession>A0A1I8BCA6</accession>
<organism evidence="5 6">
    <name type="scientific">Meloidogyne hapla</name>
    <name type="common">Root-knot nematode worm</name>
    <dbReference type="NCBI Taxonomy" id="6305"/>
    <lineage>
        <taxon>Eukaryota</taxon>
        <taxon>Metazoa</taxon>
        <taxon>Ecdysozoa</taxon>
        <taxon>Nematoda</taxon>
        <taxon>Chromadorea</taxon>
        <taxon>Rhabditida</taxon>
        <taxon>Tylenchina</taxon>
        <taxon>Tylenchomorpha</taxon>
        <taxon>Tylenchoidea</taxon>
        <taxon>Meloidogynidae</taxon>
        <taxon>Meloidogyninae</taxon>
        <taxon>Meloidogyne</taxon>
    </lineage>
</organism>
<evidence type="ECO:0000256" key="1">
    <source>
        <dbReference type="ARBA" id="ARBA00004123"/>
    </source>
</evidence>
<dbReference type="GO" id="GO:0003723">
    <property type="term" value="F:RNA binding"/>
    <property type="evidence" value="ECO:0007669"/>
    <property type="project" value="UniProtKB-UniRule"/>
</dbReference>
<dbReference type="AlphaFoldDB" id="A0A1I8BCA6"/>
<dbReference type="GO" id="GO:0000785">
    <property type="term" value="C:chromatin"/>
    <property type="evidence" value="ECO:0007669"/>
    <property type="project" value="TreeGrafter"/>
</dbReference>
<dbReference type="GO" id="GO:0005654">
    <property type="term" value="C:nucleoplasm"/>
    <property type="evidence" value="ECO:0007669"/>
    <property type="project" value="TreeGrafter"/>
</dbReference>
<dbReference type="GO" id="GO:0010468">
    <property type="term" value="P:regulation of gene expression"/>
    <property type="evidence" value="ECO:0007669"/>
    <property type="project" value="TreeGrafter"/>
</dbReference>
<dbReference type="PROSITE" id="PS50102">
    <property type="entry name" value="RRM"/>
    <property type="match status" value="1"/>
</dbReference>
<name>A0A1I8BCA6_MELHA</name>
<evidence type="ECO:0000259" key="4">
    <source>
        <dbReference type="PROSITE" id="PS50102"/>
    </source>
</evidence>
<dbReference type="InterPro" id="IPR000504">
    <property type="entry name" value="RRM_dom"/>
</dbReference>
<dbReference type="OMA" id="MERQPQF"/>
<dbReference type="InterPro" id="IPR035979">
    <property type="entry name" value="RBD_domain_sf"/>
</dbReference>
<sequence length="129" mass="15134">MRFASRLLSNQLFERFGAIQKPTTIYLKHVKWVTGRSQLEEHFVRYGEIKDVSLFFDPKTGLHRGFASITFANSGSVEKALRTRPHIIDGAEILVEDRLPMERLKHDKFSTQEFHKGSLREREGYQNRR</sequence>
<dbReference type="SUPFAM" id="SSF54928">
    <property type="entry name" value="RNA-binding domain, RBD"/>
    <property type="match status" value="1"/>
</dbReference>
<keyword evidence="5" id="KW-1185">Reference proteome</keyword>